<dbReference type="CDD" id="cd18091">
    <property type="entry name" value="SpoU-like_TRM3-like"/>
    <property type="match status" value="1"/>
</dbReference>
<evidence type="ECO:0000259" key="3">
    <source>
        <dbReference type="Pfam" id="PF00588"/>
    </source>
</evidence>
<keyword evidence="5" id="KW-1185">Reference proteome</keyword>
<gene>
    <name evidence="4" type="ORF">FOL47_004552</name>
</gene>
<dbReference type="Pfam" id="PF00588">
    <property type="entry name" value="SpoU_methylase"/>
    <property type="match status" value="1"/>
</dbReference>
<dbReference type="Proteomes" id="UP000591131">
    <property type="component" value="Unassembled WGS sequence"/>
</dbReference>
<organism evidence="4 5">
    <name type="scientific">Perkinsus chesapeaki</name>
    <name type="common">Clam parasite</name>
    <name type="synonym">Perkinsus andrewsi</name>
    <dbReference type="NCBI Taxonomy" id="330153"/>
    <lineage>
        <taxon>Eukaryota</taxon>
        <taxon>Sar</taxon>
        <taxon>Alveolata</taxon>
        <taxon>Perkinsozoa</taxon>
        <taxon>Perkinsea</taxon>
        <taxon>Perkinsida</taxon>
        <taxon>Perkinsidae</taxon>
        <taxon>Perkinsus</taxon>
    </lineage>
</organism>
<dbReference type="InterPro" id="IPR029026">
    <property type="entry name" value="tRNA_m1G_MTases_N"/>
</dbReference>
<reference evidence="4 5" key="1">
    <citation type="submission" date="2020-04" db="EMBL/GenBank/DDBJ databases">
        <title>Perkinsus chesapeaki whole genome sequence.</title>
        <authorList>
            <person name="Bogema D.R."/>
        </authorList>
    </citation>
    <scope>NUCLEOTIDE SEQUENCE [LARGE SCALE GENOMIC DNA]</scope>
    <source>
        <strain evidence="4">ATCC PRA-425</strain>
    </source>
</reference>
<dbReference type="InterPro" id="IPR044748">
    <property type="entry name" value="Trm3/TARBP1_C"/>
</dbReference>
<evidence type="ECO:0000313" key="4">
    <source>
        <dbReference type="EMBL" id="KAF4665487.1"/>
    </source>
</evidence>
<dbReference type="InterPro" id="IPR045330">
    <property type="entry name" value="TRM3/TARBP1"/>
</dbReference>
<evidence type="ECO:0000313" key="5">
    <source>
        <dbReference type="Proteomes" id="UP000591131"/>
    </source>
</evidence>
<proteinExistence type="predicted"/>
<dbReference type="GO" id="GO:0003723">
    <property type="term" value="F:RNA binding"/>
    <property type="evidence" value="ECO:0007669"/>
    <property type="project" value="InterPro"/>
</dbReference>
<feature type="domain" description="tRNA/rRNA methyltransferase SpoU type" evidence="3">
    <location>
        <begin position="1224"/>
        <end position="1366"/>
    </location>
</feature>
<dbReference type="GO" id="GO:0030488">
    <property type="term" value="P:tRNA methylation"/>
    <property type="evidence" value="ECO:0007669"/>
    <property type="project" value="InterPro"/>
</dbReference>
<dbReference type="Gene3D" id="3.40.1280.10">
    <property type="match status" value="1"/>
</dbReference>
<protein>
    <recommendedName>
        <fullName evidence="3">tRNA/rRNA methyltransferase SpoU type domain-containing protein</fullName>
    </recommendedName>
</protein>
<comment type="caution">
    <text evidence="4">The sequence shown here is derived from an EMBL/GenBank/DDBJ whole genome shotgun (WGS) entry which is preliminary data.</text>
</comment>
<sequence length="1368" mass="152908">MISTLSSVTELSQNLQPNSSEARENVAKIIVSGMTVLHKEAFVDEIAAAVLSEEVKLVNELTATIAARILDELRTAKILDIFGVCGKLQVMASRRPECQVPFSSLYSRLVCFGETVDWGKVVESLVSENSLTDVQEAQFASAAIVEIFRLCGDGRREIVEKLRRRIIASLPDTSGEVREVIYCRILPLISDGEFMREILEFTEGNHEERMILYCQVPEIIDHAIDWDDVRACISRSVAVIHRKRARWLVERLGGAEALGSTTWQWYWALVESLDEFACHMFKELFTPKLRRVAIEAAKVDRDAAKGWEMSPKWIEALLDACLSRHDNEAIPKHVLTELGAHPDLAQAVLKAVDPEFFCHKIVRGFDENLTVFCNQLGWYARPEKAVTSHGGAEGPEAPAGTVEDSRACQDLVNSYVTSGGKISMLLKEVLEGLVNYTSTRVFLEAIGNAANVRKEIFDENILMVCLRFATTRVKYFKTALRPKILSLFTSAISRSFELPSESVLSIPKYQDNLIRFYSVLCAFTTPVPPSLIWDQIHGIYLPKILSDTASEALTVEMISGLVWTLPANSAELEDTLRDLESNLQSIPARAYLPESAIIRWLALTLFLDQYHGVKICSEALARGLPELTSEESFPRMGWLVASLTERYQIKCKDNFVAKVTKLSDPRTPLLEQVHLVQMLAAESSFNKIPEKLAKILFRMRPRSTSDRSHTYALGICDTFSWRVTDLFHPWRVCDDVIDVFYRCKWIAIRSIISWRSDDFISVDDAKTLMEELEIADPAVLVDLCEVIKTVAIPAVATKLDKDLAVQTVAELARYAGGYIYGTGNQYVTEQAMASLMGLVMDAKLIEIGGPEAVSEVKRLMKRLIDIGNGGQKNVLRSGLSKPLVAMLRSVRRGEVGESLRLDFIEILAALCVCSDSTSRTETLTFISAVGGKLAEEVLLATLAHLEKTRVSIYTTESGAKGPATPMPFSGHHRAQLRGWQVVMCLVENLREEAYRDEVAPILYKHLMWPHLPDIRDYQETVACYLAGKFKTETLDRYLLPALEQYDATPQCIASVLLVATYLGIAQYAIHTFGLPTDGSDYSEIKGLFDFMAKNRECVKLRSRQVPVYDKWNINRLVGVQGLHAQICKTSVEEMLPNQILMQDLREAVATAMAEEWHYTPDLEVAHMFNEGIDPLKIPKSSASQMEVSSDDETAAGHQRKYVPLMATELFPKLHNKSVPPRSDLIIVASFVDKAPNLAGLCRTAEVFGASRLVVANKLRVLRDQTFKSVAVTSEKWMPIEEVQPEDLPEWLGKQKDNGSSLVGVEQTTTSKQMERFAFPKKTVLVLGAEKEGLPTSLIPLLDNCVEIPQFGVIRSLNVHVTGALCIWE</sequence>
<dbReference type="InterPro" id="IPR001537">
    <property type="entry name" value="SpoU_MeTrfase"/>
</dbReference>
<dbReference type="InterPro" id="IPR029028">
    <property type="entry name" value="Alpha/beta_knot_MTases"/>
</dbReference>
<dbReference type="PANTHER" id="PTHR12029">
    <property type="entry name" value="RNA METHYLTRANSFERASE"/>
    <property type="match status" value="1"/>
</dbReference>
<keyword evidence="2" id="KW-0808">Transferase</keyword>
<accession>A0A7J6M1Y2</accession>
<dbReference type="EMBL" id="JAAPAO010000259">
    <property type="protein sequence ID" value="KAF4665487.1"/>
    <property type="molecule type" value="Genomic_DNA"/>
</dbReference>
<keyword evidence="1" id="KW-0489">Methyltransferase</keyword>
<dbReference type="OrthoDB" id="241340at2759"/>
<dbReference type="GO" id="GO:0016423">
    <property type="term" value="F:tRNA (guanine) methyltransferase activity"/>
    <property type="evidence" value="ECO:0007669"/>
    <property type="project" value="InterPro"/>
</dbReference>
<name>A0A7J6M1Y2_PERCH</name>
<evidence type="ECO:0000256" key="2">
    <source>
        <dbReference type="ARBA" id="ARBA00022679"/>
    </source>
</evidence>
<evidence type="ECO:0000256" key="1">
    <source>
        <dbReference type="ARBA" id="ARBA00022603"/>
    </source>
</evidence>
<dbReference type="PANTHER" id="PTHR12029:SF11">
    <property type="entry name" value="METHYLTRANSFERASE TARBP1-RELATED"/>
    <property type="match status" value="1"/>
</dbReference>
<dbReference type="SUPFAM" id="SSF75217">
    <property type="entry name" value="alpha/beta knot"/>
    <property type="match status" value="1"/>
</dbReference>